<evidence type="ECO:0000313" key="3">
    <source>
        <dbReference type="Proteomes" id="UP000316092"/>
    </source>
</evidence>
<reference evidence="2 3" key="1">
    <citation type="submission" date="2019-07" db="EMBL/GenBank/DDBJ databases">
        <title>Deinococcus detaillus sp. nov., isolated from humus soil in Antarctica.</title>
        <authorList>
            <person name="Zhang K."/>
        </authorList>
    </citation>
    <scope>NUCLEOTIDE SEQUENCE [LARGE SCALE GENOMIC DNA]</scope>
    <source>
        <strain evidence="2 3">H1</strain>
    </source>
</reference>
<feature type="chain" id="PRO_5022177743" evidence="1">
    <location>
        <begin position="23"/>
        <end position="202"/>
    </location>
</feature>
<evidence type="ECO:0000256" key="1">
    <source>
        <dbReference type="SAM" id="SignalP"/>
    </source>
</evidence>
<dbReference type="RefSeq" id="WP_143719175.1">
    <property type="nucleotide sequence ID" value="NZ_VKDB01000001.1"/>
</dbReference>
<keyword evidence="3" id="KW-1185">Reference proteome</keyword>
<keyword evidence="1" id="KW-0732">Signal</keyword>
<evidence type="ECO:0000313" key="2">
    <source>
        <dbReference type="EMBL" id="TSA88002.1"/>
    </source>
</evidence>
<dbReference type="AlphaFoldDB" id="A0A553V6E3"/>
<accession>A0A553V6E3</accession>
<protein>
    <submittedName>
        <fullName evidence="2">Uncharacterized protein</fullName>
    </submittedName>
</protein>
<name>A0A553V6E3_9DEIO</name>
<comment type="caution">
    <text evidence="2">The sequence shown here is derived from an EMBL/GenBank/DDBJ whole genome shotgun (WGS) entry which is preliminary data.</text>
</comment>
<gene>
    <name evidence="2" type="ORF">FNU79_01810</name>
</gene>
<organism evidence="2 3">
    <name type="scientific">Deinococcus detaillensis</name>
    <dbReference type="NCBI Taxonomy" id="2592048"/>
    <lineage>
        <taxon>Bacteria</taxon>
        <taxon>Thermotogati</taxon>
        <taxon>Deinococcota</taxon>
        <taxon>Deinococci</taxon>
        <taxon>Deinococcales</taxon>
        <taxon>Deinococcaceae</taxon>
        <taxon>Deinococcus</taxon>
    </lineage>
</organism>
<dbReference type="EMBL" id="VKDB01000001">
    <property type="protein sequence ID" value="TSA88002.1"/>
    <property type="molecule type" value="Genomic_DNA"/>
</dbReference>
<proteinExistence type="predicted"/>
<sequence>MSRFTLRQPFVALLLTLSWAYASPSLPTTLPSLQSLDVELNAEMNGLRKGGYFDQMADEQGITCQDHALFLYQDGGAATQSLNSWLSSAGLQAVAVGQPQPQDTTVMWRADNESKHIFGLWRAGDGGGKLMLCAGEAVDVAARTADRAAAKAKSDQLLKQMERNRRDAEQNGSSSQTATYGIPGLGLITTSLWFYMRRLRRG</sequence>
<feature type="signal peptide" evidence="1">
    <location>
        <begin position="1"/>
        <end position="22"/>
    </location>
</feature>
<dbReference type="Proteomes" id="UP000316092">
    <property type="component" value="Unassembled WGS sequence"/>
</dbReference>